<evidence type="ECO:0000256" key="1">
    <source>
        <dbReference type="SAM" id="SignalP"/>
    </source>
</evidence>
<evidence type="ECO:0000313" key="3">
    <source>
        <dbReference type="Proteomes" id="UP000016933"/>
    </source>
</evidence>
<reference evidence="3" key="1">
    <citation type="journal article" date="2012" name="PLoS Genet.">
        <title>The genomes of the fungal plant pathogens Cladosporium fulvum and Dothistroma septosporum reveal adaptation to different hosts and lifestyles but also signatures of common ancestry.</title>
        <authorList>
            <person name="de Wit P.J.G.M."/>
            <person name="van der Burgt A."/>
            <person name="Oekmen B."/>
            <person name="Stergiopoulos I."/>
            <person name="Abd-Elsalam K.A."/>
            <person name="Aerts A.L."/>
            <person name="Bahkali A.H."/>
            <person name="Beenen H.G."/>
            <person name="Chettri P."/>
            <person name="Cox M.P."/>
            <person name="Datema E."/>
            <person name="de Vries R.P."/>
            <person name="Dhillon B."/>
            <person name="Ganley A.R."/>
            <person name="Griffiths S.A."/>
            <person name="Guo Y."/>
            <person name="Hamelin R.C."/>
            <person name="Henrissat B."/>
            <person name="Kabir M.S."/>
            <person name="Jashni M.K."/>
            <person name="Kema G."/>
            <person name="Klaubauf S."/>
            <person name="Lapidus A."/>
            <person name="Levasseur A."/>
            <person name="Lindquist E."/>
            <person name="Mehrabi R."/>
            <person name="Ohm R.A."/>
            <person name="Owen T.J."/>
            <person name="Salamov A."/>
            <person name="Schwelm A."/>
            <person name="Schijlen E."/>
            <person name="Sun H."/>
            <person name="van den Burg H.A."/>
            <person name="van Ham R.C.H.J."/>
            <person name="Zhang S."/>
            <person name="Goodwin S.B."/>
            <person name="Grigoriev I.V."/>
            <person name="Collemare J."/>
            <person name="Bradshaw R.E."/>
        </authorList>
    </citation>
    <scope>NUCLEOTIDE SEQUENCE [LARGE SCALE GENOMIC DNA]</scope>
    <source>
        <strain evidence="3">NZE10 / CBS 128990</strain>
    </source>
</reference>
<name>M2YHR7_DOTSN</name>
<feature type="signal peptide" evidence="1">
    <location>
        <begin position="1"/>
        <end position="21"/>
    </location>
</feature>
<dbReference type="AlphaFoldDB" id="M2YHR7"/>
<feature type="chain" id="PRO_5004029944" evidence="1">
    <location>
        <begin position="22"/>
        <end position="160"/>
    </location>
</feature>
<dbReference type="EMBL" id="KB446548">
    <property type="protein sequence ID" value="EME38045.1"/>
    <property type="molecule type" value="Genomic_DNA"/>
</dbReference>
<organism evidence="2 3">
    <name type="scientific">Dothistroma septosporum (strain NZE10 / CBS 128990)</name>
    <name type="common">Red band needle blight fungus</name>
    <name type="synonym">Mycosphaerella pini</name>
    <dbReference type="NCBI Taxonomy" id="675120"/>
    <lineage>
        <taxon>Eukaryota</taxon>
        <taxon>Fungi</taxon>
        <taxon>Dikarya</taxon>
        <taxon>Ascomycota</taxon>
        <taxon>Pezizomycotina</taxon>
        <taxon>Dothideomycetes</taxon>
        <taxon>Dothideomycetidae</taxon>
        <taxon>Mycosphaerellales</taxon>
        <taxon>Mycosphaerellaceae</taxon>
        <taxon>Dothistroma</taxon>
    </lineage>
</organism>
<reference evidence="2 3" key="2">
    <citation type="journal article" date="2012" name="PLoS Pathog.">
        <title>Diverse lifestyles and strategies of plant pathogenesis encoded in the genomes of eighteen Dothideomycetes fungi.</title>
        <authorList>
            <person name="Ohm R.A."/>
            <person name="Feau N."/>
            <person name="Henrissat B."/>
            <person name="Schoch C.L."/>
            <person name="Horwitz B.A."/>
            <person name="Barry K.W."/>
            <person name="Condon B.J."/>
            <person name="Copeland A.C."/>
            <person name="Dhillon B."/>
            <person name="Glaser F."/>
            <person name="Hesse C.N."/>
            <person name="Kosti I."/>
            <person name="LaButti K."/>
            <person name="Lindquist E.A."/>
            <person name="Lucas S."/>
            <person name="Salamov A.A."/>
            <person name="Bradshaw R.E."/>
            <person name="Ciuffetti L."/>
            <person name="Hamelin R.C."/>
            <person name="Kema G.H.J."/>
            <person name="Lawrence C."/>
            <person name="Scott J.A."/>
            <person name="Spatafora J.W."/>
            <person name="Turgeon B.G."/>
            <person name="de Wit P.J.G.M."/>
            <person name="Zhong S."/>
            <person name="Goodwin S.B."/>
            <person name="Grigoriev I.V."/>
        </authorList>
    </citation>
    <scope>NUCLEOTIDE SEQUENCE [LARGE SCALE GENOMIC DNA]</scope>
    <source>
        <strain evidence="3">NZE10 / CBS 128990</strain>
    </source>
</reference>
<keyword evidence="3" id="KW-1185">Reference proteome</keyword>
<accession>M2YHR7</accession>
<dbReference type="Proteomes" id="UP000016933">
    <property type="component" value="Unassembled WGS sequence"/>
</dbReference>
<protein>
    <submittedName>
        <fullName evidence="2">Uncharacterized protein</fullName>
    </submittedName>
</protein>
<proteinExistence type="predicted"/>
<dbReference type="HOGENOM" id="CLU_1652104_0_0_1"/>
<keyword evidence="1" id="KW-0732">Signal</keyword>
<gene>
    <name evidence="2" type="ORF">DOTSEDRAFT_39592</name>
</gene>
<evidence type="ECO:0000313" key="2">
    <source>
        <dbReference type="EMBL" id="EME38045.1"/>
    </source>
</evidence>
<dbReference type="OMA" id="KATHINW"/>
<sequence length="160" mass="18610">MRISAVSLFALLAVLPPMIHARQKYFHILMRNYQGPNCEVPVEKQRNIRGDSKCHTFKKPFDGFQGGRYPHDWRHPEKDLGYDCGKRETVEDDTWGRYQRWVKIVQSDGLGLVFAVLIREQINDPKTPAGCWTDWRDERGFLGSALSVRLECSPWSVTTW</sequence>